<dbReference type="EMBL" id="LR899009">
    <property type="protein sequence ID" value="CAD7078877.1"/>
    <property type="molecule type" value="Genomic_DNA"/>
</dbReference>
<dbReference type="FunFam" id="4.10.640.10:FF:000008">
    <property type="entry name" value="28S ribosomal protein S18b, mitochondrial"/>
    <property type="match status" value="1"/>
</dbReference>
<evidence type="ECO:0000313" key="13">
    <source>
        <dbReference type="Proteomes" id="UP000594454"/>
    </source>
</evidence>
<proteinExistence type="inferred from homology"/>
<dbReference type="SUPFAM" id="SSF46911">
    <property type="entry name" value="Ribosomal protein S18"/>
    <property type="match status" value="1"/>
</dbReference>
<dbReference type="OrthoDB" id="21463at2759"/>
<evidence type="ECO:0000256" key="6">
    <source>
        <dbReference type="ARBA" id="ARBA00023128"/>
    </source>
</evidence>
<dbReference type="FunCoup" id="A0A7R8UF60">
    <property type="interactions" value="593"/>
</dbReference>
<keyword evidence="13" id="KW-1185">Reference proteome</keyword>
<evidence type="ECO:0000256" key="8">
    <source>
        <dbReference type="ARBA" id="ARBA00032055"/>
    </source>
</evidence>
<dbReference type="InterPro" id="IPR001648">
    <property type="entry name" value="Ribosomal_bS18"/>
</dbReference>
<comment type="similarity">
    <text evidence="2">Belongs to the bacterial ribosomal protein bS18 family. Mitochondrion-specific ribosomal protein mS40 subfamily.</text>
</comment>
<evidence type="ECO:0000256" key="7">
    <source>
        <dbReference type="ARBA" id="ARBA00023274"/>
    </source>
</evidence>
<organism evidence="12 13">
    <name type="scientific">Hermetia illucens</name>
    <name type="common">Black soldier fly</name>
    <dbReference type="NCBI Taxonomy" id="343691"/>
    <lineage>
        <taxon>Eukaryota</taxon>
        <taxon>Metazoa</taxon>
        <taxon>Ecdysozoa</taxon>
        <taxon>Arthropoda</taxon>
        <taxon>Hexapoda</taxon>
        <taxon>Insecta</taxon>
        <taxon>Pterygota</taxon>
        <taxon>Neoptera</taxon>
        <taxon>Endopterygota</taxon>
        <taxon>Diptera</taxon>
        <taxon>Brachycera</taxon>
        <taxon>Stratiomyomorpha</taxon>
        <taxon>Stratiomyidae</taxon>
        <taxon>Hermetiinae</taxon>
        <taxon>Hermetia</taxon>
    </lineage>
</organism>
<evidence type="ECO:0000256" key="4">
    <source>
        <dbReference type="ARBA" id="ARBA00022946"/>
    </source>
</evidence>
<dbReference type="InterPro" id="IPR036870">
    <property type="entry name" value="Ribosomal_bS18_sf"/>
</dbReference>
<evidence type="ECO:0000256" key="1">
    <source>
        <dbReference type="ARBA" id="ARBA00004173"/>
    </source>
</evidence>
<comment type="subcellular location">
    <subcellularLocation>
        <location evidence="1">Mitochondrion</location>
    </subcellularLocation>
</comment>
<sequence length="203" mass="23934">MSVINFAFLARPNIFRNFLKGNTSRIFSLNTTNYSTEEPPEVQEAPETVTREPSEKEKARDRTKVIPVETSIRYLKSAAYKETYGEYLVWEQYRRNHKGMFPPRKTRKTCIRKGMLSTGNPCPVCRDEYLVLDYRNVDLLKQFISPQSGEVISYSKTGVCQKRHQELLISVERARDFGYLTFDVPFREYDYSEYYNEKNESKK</sequence>
<dbReference type="InParanoid" id="A0A7R8UF60"/>
<dbReference type="Pfam" id="PF01084">
    <property type="entry name" value="Ribosomal_S18"/>
    <property type="match status" value="1"/>
</dbReference>
<dbReference type="PANTHER" id="PTHR13329:SF2">
    <property type="entry name" value="SMALL RIBOSOMAL SUBUNIT PROTEIN MS40"/>
    <property type="match status" value="1"/>
</dbReference>
<evidence type="ECO:0000256" key="2">
    <source>
        <dbReference type="ARBA" id="ARBA00006136"/>
    </source>
</evidence>
<keyword evidence="7" id="KW-0687">Ribonucleoprotein</keyword>
<keyword evidence="6" id="KW-0496">Mitochondrion</keyword>
<feature type="region of interest" description="Disordered" evidence="11">
    <location>
        <begin position="34"/>
        <end position="59"/>
    </location>
</feature>
<dbReference type="GO" id="GO:0032543">
    <property type="term" value="P:mitochondrial translation"/>
    <property type="evidence" value="ECO:0007669"/>
    <property type="project" value="InterPro"/>
</dbReference>
<dbReference type="Gene3D" id="4.10.640.10">
    <property type="entry name" value="Ribosomal protein S18"/>
    <property type="match status" value="1"/>
</dbReference>
<dbReference type="GO" id="GO:0005763">
    <property type="term" value="C:mitochondrial small ribosomal subunit"/>
    <property type="evidence" value="ECO:0007669"/>
    <property type="project" value="UniProtKB-ARBA"/>
</dbReference>
<gene>
    <name evidence="12" type="ORF">HERILL_LOCUS2122</name>
</gene>
<feature type="compositionally biased region" description="Basic and acidic residues" evidence="11">
    <location>
        <begin position="49"/>
        <end position="59"/>
    </location>
</feature>
<keyword evidence="4" id="KW-0809">Transit peptide</keyword>
<protein>
    <recommendedName>
        <fullName evidence="9">Small ribosomal subunit protein mS40</fullName>
    </recommendedName>
    <alternativeName>
        <fullName evidence="8">28S ribosomal protein S18-2, mitochondrial</fullName>
    </alternativeName>
    <alternativeName>
        <fullName evidence="10">28S ribosomal protein S18b, mitochondrial</fullName>
    </alternativeName>
</protein>
<evidence type="ECO:0000256" key="9">
    <source>
        <dbReference type="ARBA" id="ARBA00035130"/>
    </source>
</evidence>
<reference evidence="12 13" key="1">
    <citation type="submission" date="2020-11" db="EMBL/GenBank/DDBJ databases">
        <authorList>
            <person name="Wallbank WR R."/>
            <person name="Pardo Diaz C."/>
            <person name="Kozak K."/>
            <person name="Martin S."/>
            <person name="Jiggins C."/>
            <person name="Moest M."/>
            <person name="Warren A I."/>
            <person name="Generalovic N T."/>
            <person name="Byers J.R.P. K."/>
            <person name="Montejo-Kovacevich G."/>
            <person name="Yen C E."/>
        </authorList>
    </citation>
    <scope>NUCLEOTIDE SEQUENCE [LARGE SCALE GENOMIC DNA]</scope>
</reference>
<keyword evidence="3" id="KW-0597">Phosphoprotein</keyword>
<accession>A0A7R8UF60</accession>
<dbReference type="Proteomes" id="UP000594454">
    <property type="component" value="Chromosome 1"/>
</dbReference>
<evidence type="ECO:0000313" key="12">
    <source>
        <dbReference type="EMBL" id="CAD7078877.1"/>
    </source>
</evidence>
<name>A0A7R8UF60_HERIL</name>
<dbReference type="AlphaFoldDB" id="A0A7R8UF60"/>
<evidence type="ECO:0000256" key="5">
    <source>
        <dbReference type="ARBA" id="ARBA00022980"/>
    </source>
</evidence>
<evidence type="ECO:0000256" key="10">
    <source>
        <dbReference type="ARBA" id="ARBA00035515"/>
    </source>
</evidence>
<dbReference type="PANTHER" id="PTHR13329">
    <property type="entry name" value="MITOCHONDRIAL RIBOSOMAL PROTEIN S18B"/>
    <property type="match status" value="1"/>
</dbReference>
<keyword evidence="5" id="KW-0689">Ribosomal protein</keyword>
<dbReference type="OMA" id="VEQARDC"/>
<dbReference type="InterPro" id="IPR040054">
    <property type="entry name" value="MRPS18B"/>
</dbReference>
<evidence type="ECO:0000256" key="3">
    <source>
        <dbReference type="ARBA" id="ARBA00022553"/>
    </source>
</evidence>
<dbReference type="GO" id="GO:0003735">
    <property type="term" value="F:structural constituent of ribosome"/>
    <property type="evidence" value="ECO:0007669"/>
    <property type="project" value="InterPro"/>
</dbReference>
<evidence type="ECO:0000256" key="11">
    <source>
        <dbReference type="SAM" id="MobiDB-lite"/>
    </source>
</evidence>